<comment type="caution">
    <text evidence="2">The sequence shown here is derived from an EMBL/GenBank/DDBJ whole genome shotgun (WGS) entry which is preliminary data.</text>
</comment>
<organism evidence="2 3">
    <name type="scientific">Pluralibacter gergoviae</name>
    <name type="common">Enterobacter gergoviae</name>
    <dbReference type="NCBI Taxonomy" id="61647"/>
    <lineage>
        <taxon>Bacteria</taxon>
        <taxon>Pseudomonadati</taxon>
        <taxon>Pseudomonadota</taxon>
        <taxon>Gammaproteobacteria</taxon>
        <taxon>Enterobacterales</taxon>
        <taxon>Enterobacteriaceae</taxon>
        <taxon>Pluralibacter</taxon>
    </lineage>
</organism>
<keyword evidence="1" id="KW-0812">Transmembrane</keyword>
<dbReference type="Proteomes" id="UP001236270">
    <property type="component" value="Unassembled WGS sequence"/>
</dbReference>
<feature type="transmembrane region" description="Helical" evidence="1">
    <location>
        <begin position="70"/>
        <end position="90"/>
    </location>
</feature>
<proteinExistence type="predicted"/>
<evidence type="ECO:0000256" key="1">
    <source>
        <dbReference type="SAM" id="Phobius"/>
    </source>
</evidence>
<name>A0AAW8HQ26_PLUGE</name>
<dbReference type="AlphaFoldDB" id="A0AAW8HQ26"/>
<evidence type="ECO:0000313" key="2">
    <source>
        <dbReference type="EMBL" id="MDQ2310756.1"/>
    </source>
</evidence>
<gene>
    <name evidence="2" type="ORF">RBJ30_16840</name>
</gene>
<dbReference type="GeneID" id="67875785"/>
<protein>
    <submittedName>
        <fullName evidence="2">Uncharacterized protein</fullName>
    </submittedName>
</protein>
<reference evidence="2" key="1">
    <citation type="submission" date="2023-08" db="EMBL/GenBank/DDBJ databases">
        <title>WGS of pathogenic bacterial species, Los Angeles County Public Health Laboratories.</title>
        <authorList>
            <person name="Garrigues J.M."/>
            <person name="Green N.M."/>
        </authorList>
    </citation>
    <scope>NUCLEOTIDE SEQUENCE</scope>
    <source>
        <strain evidence="2">LACPHL-BACT-2023-00068</strain>
    </source>
</reference>
<dbReference type="RefSeq" id="WP_225823416.1">
    <property type="nucleotide sequence ID" value="NZ_CP020388.1"/>
</dbReference>
<dbReference type="EMBL" id="JAVDNV010000012">
    <property type="protein sequence ID" value="MDQ2310756.1"/>
    <property type="molecule type" value="Genomic_DNA"/>
</dbReference>
<keyword evidence="1" id="KW-0472">Membrane</keyword>
<sequence>MLYYNNTEFNSCADYAVQGRPAGKSLPASKVSQESAERVFPSLCNGNVDSTTLISEDRHSQLMGENMREMLNILLTVLPLILLLISIECLRRNMRYPRRIVTEKNGMKKISSNPSFFKRAAHEEYYYDGDFLYEIKNGVTYTIPLSTIIQIKPTSIKVNNRRKWSVLYLQAGIKREVEFFHNLTLFNHNFVAFVQAVQRINPYAMVKKPSLLNI</sequence>
<evidence type="ECO:0000313" key="3">
    <source>
        <dbReference type="Proteomes" id="UP001236270"/>
    </source>
</evidence>
<keyword evidence="1" id="KW-1133">Transmembrane helix</keyword>
<accession>A0AAW8HQ26</accession>